<keyword evidence="1" id="KW-1003">Cell membrane</keyword>
<dbReference type="PROSITE" id="PS50234">
    <property type="entry name" value="VWFA"/>
    <property type="match status" value="1"/>
</dbReference>
<dbReference type="PANTHER" id="PTHR22550">
    <property type="entry name" value="SPORE GERMINATION PROTEIN"/>
    <property type="match status" value="1"/>
</dbReference>
<dbReference type="InterPro" id="IPR036465">
    <property type="entry name" value="vWFA_dom_sf"/>
</dbReference>
<dbReference type="eggNOG" id="COG2304">
    <property type="taxonomic scope" value="Bacteria"/>
</dbReference>
<name>A1K9H1_AZOSB</name>
<feature type="transmembrane region" description="Helical" evidence="6">
    <location>
        <begin position="316"/>
        <end position="339"/>
    </location>
</feature>
<dbReference type="Proteomes" id="UP000002588">
    <property type="component" value="Chromosome"/>
</dbReference>
<evidence type="ECO:0000313" key="8">
    <source>
        <dbReference type="EMBL" id="CAL95476.1"/>
    </source>
</evidence>
<keyword evidence="2 6" id="KW-0812">Transmembrane</keyword>
<proteinExistence type="predicted"/>
<feature type="domain" description="VWFA" evidence="7">
    <location>
        <begin position="88"/>
        <end position="303"/>
    </location>
</feature>
<dbReference type="SMART" id="SM00327">
    <property type="entry name" value="VWA"/>
    <property type="match status" value="1"/>
</dbReference>
<feature type="region of interest" description="Disordered" evidence="5">
    <location>
        <begin position="188"/>
        <end position="210"/>
    </location>
</feature>
<dbReference type="InterPro" id="IPR002035">
    <property type="entry name" value="VWF_A"/>
</dbReference>
<dbReference type="KEGG" id="azo:azo2860"/>
<feature type="compositionally biased region" description="Pro residues" evidence="5">
    <location>
        <begin position="196"/>
        <end position="210"/>
    </location>
</feature>
<accession>A1K9H1</accession>
<evidence type="ECO:0000256" key="5">
    <source>
        <dbReference type="SAM" id="MobiDB-lite"/>
    </source>
</evidence>
<sequence length="343" mass="36708">MIGFAWPELLWLLLILPLLVVFYLVLWRRHRAEVMRYAGLDMVRAALAARRPLRRHVPPLIYLLGLAAMLVAVARPSALVTLPVTDQTILLAMDISGSMRATDIAPNRLAAAQAAARSFVEVLPSDTRVGVVAFAATAALIQAPTRNHDDVLAAIDRVQLQRGTAIGSGMVLSLATLLPEAGIDLRLLAGDGSPPADKPPPGEPTHAPVPPGSHAYGAIVLLTDGERTTGPPLDFATRLAADHGVRVYTVGVGTAEGGVVGYEGWSMRVRLDEAALKSIADETRGEYFHAQSAEALRTIYRKLGTRLTLQERKTEVSALFAAAGAALMVLAAGLSMVWFRRIL</sequence>
<dbReference type="Pfam" id="PF00092">
    <property type="entry name" value="VWA"/>
    <property type="match status" value="1"/>
</dbReference>
<dbReference type="Gene3D" id="3.40.50.410">
    <property type="entry name" value="von Willebrand factor, type A domain"/>
    <property type="match status" value="1"/>
</dbReference>
<keyword evidence="3 6" id="KW-1133">Transmembrane helix</keyword>
<evidence type="ECO:0000256" key="3">
    <source>
        <dbReference type="ARBA" id="ARBA00022989"/>
    </source>
</evidence>
<dbReference type="InterPro" id="IPR024163">
    <property type="entry name" value="Aerotolerance_reg_N"/>
</dbReference>
<keyword evidence="9" id="KW-1185">Reference proteome</keyword>
<organism evidence="8 9">
    <name type="scientific">Azoarcus sp. (strain BH72)</name>
    <dbReference type="NCBI Taxonomy" id="418699"/>
    <lineage>
        <taxon>Bacteria</taxon>
        <taxon>Pseudomonadati</taxon>
        <taxon>Pseudomonadota</taxon>
        <taxon>Betaproteobacteria</taxon>
        <taxon>Rhodocyclales</taxon>
        <taxon>Zoogloeaceae</taxon>
        <taxon>Azoarcus</taxon>
    </lineage>
</organism>
<evidence type="ECO:0000256" key="2">
    <source>
        <dbReference type="ARBA" id="ARBA00022692"/>
    </source>
</evidence>
<dbReference type="EMBL" id="AM406670">
    <property type="protein sequence ID" value="CAL95476.1"/>
    <property type="molecule type" value="Genomic_DNA"/>
</dbReference>
<dbReference type="RefSeq" id="WP_011766586.1">
    <property type="nucleotide sequence ID" value="NC_008702.1"/>
</dbReference>
<dbReference type="AlphaFoldDB" id="A1K9H1"/>
<dbReference type="Pfam" id="PF13519">
    <property type="entry name" value="VWA_2"/>
    <property type="match status" value="1"/>
</dbReference>
<reference evidence="8 9" key="1">
    <citation type="journal article" date="2006" name="Nat. Biotechnol.">
        <title>Complete genome of the mutualistic, N2-fixing grass endophyte Azoarcus sp. strain BH72.</title>
        <authorList>
            <person name="Krause A."/>
            <person name="Ramakumar A."/>
            <person name="Bartels D."/>
            <person name="Battistoni F."/>
            <person name="Bekel T."/>
            <person name="Boch J."/>
            <person name="Boehm M."/>
            <person name="Friedrich F."/>
            <person name="Hurek T."/>
            <person name="Krause L."/>
            <person name="Linke B."/>
            <person name="McHardy A.C."/>
            <person name="Sarkar A."/>
            <person name="Schneiker S."/>
            <person name="Syed A.A."/>
            <person name="Thauer R."/>
            <person name="Vorhoelter F.-J."/>
            <person name="Weidner S."/>
            <person name="Puehler A."/>
            <person name="Reinhold-Hurek B."/>
            <person name="Kaiser O."/>
            <person name="Goesmann A."/>
        </authorList>
    </citation>
    <scope>NUCLEOTIDE SEQUENCE [LARGE SCALE GENOMIC DNA]</scope>
    <source>
        <strain evidence="8 9">BH72</strain>
    </source>
</reference>
<dbReference type="STRING" id="62928.azo2860"/>
<dbReference type="HOGENOM" id="CLU_024570_2_1_4"/>
<evidence type="ECO:0000256" key="4">
    <source>
        <dbReference type="ARBA" id="ARBA00023136"/>
    </source>
</evidence>
<dbReference type="PANTHER" id="PTHR22550:SF5">
    <property type="entry name" value="LEUCINE ZIPPER PROTEIN 4"/>
    <property type="match status" value="1"/>
</dbReference>
<dbReference type="InterPro" id="IPR050768">
    <property type="entry name" value="UPF0353/GerABKA_families"/>
</dbReference>
<evidence type="ECO:0000256" key="1">
    <source>
        <dbReference type="ARBA" id="ARBA00022475"/>
    </source>
</evidence>
<dbReference type="KEGG" id="aoa:dqs_2999"/>
<dbReference type="Pfam" id="PF07584">
    <property type="entry name" value="BatA"/>
    <property type="match status" value="1"/>
</dbReference>
<evidence type="ECO:0000259" key="7">
    <source>
        <dbReference type="PROSITE" id="PS50234"/>
    </source>
</evidence>
<gene>
    <name evidence="8" type="ordered locus">azo2860</name>
</gene>
<feature type="transmembrane region" description="Helical" evidence="6">
    <location>
        <begin position="60"/>
        <end position="78"/>
    </location>
</feature>
<evidence type="ECO:0000313" key="9">
    <source>
        <dbReference type="Proteomes" id="UP000002588"/>
    </source>
</evidence>
<dbReference type="SUPFAM" id="SSF53300">
    <property type="entry name" value="vWA-like"/>
    <property type="match status" value="1"/>
</dbReference>
<protein>
    <submittedName>
        <fullName evidence="8">Conserved hypothetical membrane protein</fullName>
    </submittedName>
</protein>
<feature type="transmembrane region" description="Helical" evidence="6">
    <location>
        <begin position="6"/>
        <end position="26"/>
    </location>
</feature>
<keyword evidence="4 6" id="KW-0472">Membrane</keyword>
<evidence type="ECO:0000256" key="6">
    <source>
        <dbReference type="SAM" id="Phobius"/>
    </source>
</evidence>